<dbReference type="EMBL" id="BKCJ011086087">
    <property type="protein sequence ID" value="GFC82754.1"/>
    <property type="molecule type" value="Genomic_DNA"/>
</dbReference>
<feature type="non-terminal residue" evidence="1">
    <location>
        <position position="92"/>
    </location>
</feature>
<proteinExistence type="predicted"/>
<dbReference type="AlphaFoldDB" id="A0A699RIW2"/>
<reference evidence="1" key="1">
    <citation type="journal article" date="2019" name="Sci. Rep.">
        <title>Draft genome of Tanacetum cinerariifolium, the natural source of mosquito coil.</title>
        <authorList>
            <person name="Yamashiro T."/>
            <person name="Shiraishi A."/>
            <person name="Satake H."/>
            <person name="Nakayama K."/>
        </authorList>
    </citation>
    <scope>NUCLEOTIDE SEQUENCE</scope>
</reference>
<protein>
    <recommendedName>
        <fullName evidence="2">Xylulose kinase-1</fullName>
    </recommendedName>
</protein>
<organism evidence="1">
    <name type="scientific">Tanacetum cinerariifolium</name>
    <name type="common">Dalmatian daisy</name>
    <name type="synonym">Chrysanthemum cinerariifolium</name>
    <dbReference type="NCBI Taxonomy" id="118510"/>
    <lineage>
        <taxon>Eukaryota</taxon>
        <taxon>Viridiplantae</taxon>
        <taxon>Streptophyta</taxon>
        <taxon>Embryophyta</taxon>
        <taxon>Tracheophyta</taxon>
        <taxon>Spermatophyta</taxon>
        <taxon>Magnoliopsida</taxon>
        <taxon>eudicotyledons</taxon>
        <taxon>Gunneridae</taxon>
        <taxon>Pentapetalae</taxon>
        <taxon>asterids</taxon>
        <taxon>campanulids</taxon>
        <taxon>Asterales</taxon>
        <taxon>Asteraceae</taxon>
        <taxon>Asteroideae</taxon>
        <taxon>Anthemideae</taxon>
        <taxon>Anthemidinae</taxon>
        <taxon>Tanacetum</taxon>
    </lineage>
</organism>
<evidence type="ECO:0008006" key="2">
    <source>
        <dbReference type="Google" id="ProtNLM"/>
    </source>
</evidence>
<gene>
    <name evidence="1" type="ORF">Tci_854724</name>
</gene>
<accession>A0A699RIW2</accession>
<comment type="caution">
    <text evidence="1">The sequence shown here is derived from an EMBL/GenBank/DDBJ whole genome shotgun (WGS) entry which is preliminary data.</text>
</comment>
<sequence length="92" mass="10537">MIAILEKTKHNIDFLEIVDFLEASHLRYALTICPTIYVSHIRQFWSTARIKTTNQETKILATVDGKPRTISEASLRRHLKLSDEEGISSLPD</sequence>
<name>A0A699RIW2_TANCI</name>
<evidence type="ECO:0000313" key="1">
    <source>
        <dbReference type="EMBL" id="GFC82754.1"/>
    </source>
</evidence>